<accession>Q0UGP2</accession>
<reference evidence="3" key="1">
    <citation type="journal article" date="2007" name="Plant Cell">
        <title>Dothideomycete-plant interactions illuminated by genome sequencing and EST analysis of the wheat pathogen Stagonospora nodorum.</title>
        <authorList>
            <person name="Hane J.K."/>
            <person name="Lowe R.G."/>
            <person name="Solomon P.S."/>
            <person name="Tan K.C."/>
            <person name="Schoch C.L."/>
            <person name="Spatafora J.W."/>
            <person name="Crous P.W."/>
            <person name="Kodira C."/>
            <person name="Birren B.W."/>
            <person name="Galagan J.E."/>
            <person name="Torriani S.F."/>
            <person name="McDonald B.A."/>
            <person name="Oliver R.P."/>
        </authorList>
    </citation>
    <scope>NUCLEOTIDE SEQUENCE [LARGE SCALE GENOMIC DNA]</scope>
    <source>
        <strain evidence="3">SN15 / ATCC MYA-4574 / FGSC 10173</strain>
    </source>
</reference>
<sequence>MAISHLNCGRSAAKPSSKGLAEEVEARRAE</sequence>
<dbReference type="GeneID" id="5976276"/>
<gene>
    <name evidence="2" type="ORF">SNOG_09072</name>
</gene>
<dbReference type="InParanoid" id="Q0UGP2"/>
<evidence type="ECO:0000256" key="1">
    <source>
        <dbReference type="SAM" id="MobiDB-lite"/>
    </source>
</evidence>
<dbReference type="RefSeq" id="XP_001799375.1">
    <property type="nucleotide sequence ID" value="XM_001799323.1"/>
</dbReference>
<dbReference type="Proteomes" id="UP000001055">
    <property type="component" value="Unassembled WGS sequence"/>
</dbReference>
<dbReference type="AlphaFoldDB" id="Q0UGP2"/>
<dbReference type="EMBL" id="CH445338">
    <property type="protein sequence ID" value="EAT83264.1"/>
    <property type="molecule type" value="Genomic_DNA"/>
</dbReference>
<protein>
    <submittedName>
        <fullName evidence="2">Uncharacterized protein</fullName>
    </submittedName>
</protein>
<proteinExistence type="predicted"/>
<dbReference type="KEGG" id="pno:SNOG_09072"/>
<feature type="compositionally biased region" description="Basic and acidic residues" evidence="1">
    <location>
        <begin position="20"/>
        <end position="30"/>
    </location>
</feature>
<name>Q0UGP2_PHANO</name>
<evidence type="ECO:0000313" key="3">
    <source>
        <dbReference type="Proteomes" id="UP000001055"/>
    </source>
</evidence>
<evidence type="ECO:0000313" key="2">
    <source>
        <dbReference type="EMBL" id="EAT83264.1"/>
    </source>
</evidence>
<feature type="region of interest" description="Disordered" evidence="1">
    <location>
        <begin position="1"/>
        <end position="30"/>
    </location>
</feature>
<organism evidence="2 3">
    <name type="scientific">Phaeosphaeria nodorum (strain SN15 / ATCC MYA-4574 / FGSC 10173)</name>
    <name type="common">Glume blotch fungus</name>
    <name type="synonym">Parastagonospora nodorum</name>
    <dbReference type="NCBI Taxonomy" id="321614"/>
    <lineage>
        <taxon>Eukaryota</taxon>
        <taxon>Fungi</taxon>
        <taxon>Dikarya</taxon>
        <taxon>Ascomycota</taxon>
        <taxon>Pezizomycotina</taxon>
        <taxon>Dothideomycetes</taxon>
        <taxon>Pleosporomycetidae</taxon>
        <taxon>Pleosporales</taxon>
        <taxon>Pleosporineae</taxon>
        <taxon>Phaeosphaeriaceae</taxon>
        <taxon>Parastagonospora</taxon>
    </lineage>
</organism>